<organism evidence="2 3">
    <name type="scientific">Candidatus Woesebacteria bacterium GW2011_GWB1_38_5b</name>
    <dbReference type="NCBI Taxonomy" id="1618569"/>
    <lineage>
        <taxon>Bacteria</taxon>
        <taxon>Candidatus Woeseibacteriota</taxon>
    </lineage>
</organism>
<feature type="transmembrane region" description="Helical" evidence="1">
    <location>
        <begin position="308"/>
        <end position="326"/>
    </location>
</feature>
<evidence type="ECO:0000313" key="2">
    <source>
        <dbReference type="EMBL" id="KKQ74745.1"/>
    </source>
</evidence>
<feature type="transmembrane region" description="Helical" evidence="1">
    <location>
        <begin position="261"/>
        <end position="278"/>
    </location>
</feature>
<gene>
    <name evidence="2" type="ORF">US96_C0027G0014</name>
</gene>
<feature type="transmembrane region" description="Helical" evidence="1">
    <location>
        <begin position="208"/>
        <end position="229"/>
    </location>
</feature>
<dbReference type="EMBL" id="LBUZ01000027">
    <property type="protein sequence ID" value="KKQ74745.1"/>
    <property type="molecule type" value="Genomic_DNA"/>
</dbReference>
<dbReference type="AlphaFoldDB" id="A0A0G0KGX4"/>
<evidence type="ECO:0008006" key="4">
    <source>
        <dbReference type="Google" id="ProtNLM"/>
    </source>
</evidence>
<comment type="caution">
    <text evidence="2">The sequence shown here is derived from an EMBL/GenBank/DDBJ whole genome shotgun (WGS) entry which is preliminary data.</text>
</comment>
<keyword evidence="1" id="KW-1133">Transmembrane helix</keyword>
<feature type="transmembrane region" description="Helical" evidence="1">
    <location>
        <begin position="110"/>
        <end position="128"/>
    </location>
</feature>
<feature type="transmembrane region" description="Helical" evidence="1">
    <location>
        <begin position="164"/>
        <end position="196"/>
    </location>
</feature>
<feature type="transmembrane region" description="Helical" evidence="1">
    <location>
        <begin position="12"/>
        <end position="30"/>
    </location>
</feature>
<dbReference type="Proteomes" id="UP000034181">
    <property type="component" value="Unassembled WGS sequence"/>
</dbReference>
<keyword evidence="1" id="KW-0472">Membrane</keyword>
<keyword evidence="1" id="KW-0812">Transmembrane</keyword>
<accession>A0A0G0KGX4</accession>
<sequence length="485" mass="56103">MKTISKLEKSKYFWFLVLASFIFFLLRWPSLYEPYWYGDEGVYQAVGILINSGEKLYSGAWENKPPLLPVLYALFNSDQFILRGLSLISGLVSVWFFLLAAMKLFPKSKYATIIATSIYVFLFGTRLIEGNIANAENFMILPIMASAFLIISNENFKKTLNYKIYLLAGFLLSISFLIKTVAVFDFLAFFTALLIYKDLSLKEKIKERIIPLTLGFSIPIFLIMFYFLTTQNFKDFMDALLLQNLAYVGYANEFLFPQGLLFIKGVLLLFFIIALYLYRKKLSMNVLFIFLWFGFSLFNVFFSGRAYTHYLITLLPSFCLMIGLAIEERKIRIPTVSALVVGSMLIYFTFNLKFEVLSYYTNVISFFAGQKSVAEYQSYFDPNTPRDYEIARYIKINTSSDDKVFIWGNNAQVYKLTGKTPLIRYTVTYHIINFPKGFSEMEEAIENEKPKLIVVMPNVPQFPFGLENYTEIMDIGGAMIYEKVL</sequence>
<evidence type="ECO:0000313" key="3">
    <source>
        <dbReference type="Proteomes" id="UP000034181"/>
    </source>
</evidence>
<feature type="transmembrane region" description="Helical" evidence="1">
    <location>
        <begin position="285"/>
        <end position="302"/>
    </location>
</feature>
<feature type="transmembrane region" description="Helical" evidence="1">
    <location>
        <begin position="333"/>
        <end position="350"/>
    </location>
</feature>
<feature type="transmembrane region" description="Helical" evidence="1">
    <location>
        <begin position="80"/>
        <end position="98"/>
    </location>
</feature>
<proteinExistence type="predicted"/>
<protein>
    <recommendedName>
        <fullName evidence="4">Glycosyltransferase RgtA/B/C/D-like domain-containing protein</fullName>
    </recommendedName>
</protein>
<reference evidence="2 3" key="1">
    <citation type="journal article" date="2015" name="Nature">
        <title>rRNA introns, odd ribosomes, and small enigmatic genomes across a large radiation of phyla.</title>
        <authorList>
            <person name="Brown C.T."/>
            <person name="Hug L.A."/>
            <person name="Thomas B.C."/>
            <person name="Sharon I."/>
            <person name="Castelle C.J."/>
            <person name="Singh A."/>
            <person name="Wilkins M.J."/>
            <person name="Williams K.H."/>
            <person name="Banfield J.F."/>
        </authorList>
    </citation>
    <scope>NUCLEOTIDE SEQUENCE [LARGE SCALE GENOMIC DNA]</scope>
</reference>
<name>A0A0G0KGX4_9BACT</name>
<evidence type="ECO:0000256" key="1">
    <source>
        <dbReference type="SAM" id="Phobius"/>
    </source>
</evidence>